<dbReference type="AlphaFoldDB" id="A0AAW1RHE7"/>
<accession>A0AAW1RHE7</accession>
<protein>
    <submittedName>
        <fullName evidence="1">Uncharacterized protein</fullName>
    </submittedName>
</protein>
<evidence type="ECO:0000313" key="1">
    <source>
        <dbReference type="EMBL" id="KAK9833118.1"/>
    </source>
</evidence>
<reference evidence="1 2" key="1">
    <citation type="journal article" date="2024" name="Nat. Commun.">
        <title>Phylogenomics reveals the evolutionary origins of lichenization in chlorophyte algae.</title>
        <authorList>
            <person name="Puginier C."/>
            <person name="Libourel C."/>
            <person name="Otte J."/>
            <person name="Skaloud P."/>
            <person name="Haon M."/>
            <person name="Grisel S."/>
            <person name="Petersen M."/>
            <person name="Berrin J.G."/>
            <person name="Delaux P.M."/>
            <person name="Dal Grande F."/>
            <person name="Keller J."/>
        </authorList>
    </citation>
    <scope>NUCLEOTIDE SEQUENCE [LARGE SCALE GENOMIC DNA]</scope>
    <source>
        <strain evidence="1 2">SAG 2145</strain>
    </source>
</reference>
<keyword evidence="2" id="KW-1185">Reference proteome</keyword>
<name>A0AAW1RHE7_9CHLO</name>
<proteinExistence type="predicted"/>
<gene>
    <name evidence="1" type="ORF">WJX74_007916</name>
</gene>
<sequence length="307" mass="35456">MQEHSNPGDPPSCPKHDQQLLLEYWTKQAAAGSATASGFLTFTPCQLWPYLQGRTTWLIGDSLTQELMHAMECFHVEFWNLNRLPISSDQDLIGKVKEAGKVDPWCINLPRRSRICHIRCNNGHDLTAHILPSAQSLSSPNDIWMLNFAVWINKPDEYATDLQEFREYYKAHARELPWIIWRDASPQHFPKSSTGDFETWGPEHFPCKPLNVSLNPKGELSTENEAITILTEGGWRNRLATPVMHQLNIPIVATWNQSVPMWQWHHHYNPHWKHQGYGNGECTHSCHPSIYQLWIYQLYELLGKIAS</sequence>
<dbReference type="EMBL" id="JALJOS010000011">
    <property type="protein sequence ID" value="KAK9833118.1"/>
    <property type="molecule type" value="Genomic_DNA"/>
</dbReference>
<evidence type="ECO:0000313" key="2">
    <source>
        <dbReference type="Proteomes" id="UP001438707"/>
    </source>
</evidence>
<dbReference type="Proteomes" id="UP001438707">
    <property type="component" value="Unassembled WGS sequence"/>
</dbReference>
<comment type="caution">
    <text evidence="1">The sequence shown here is derived from an EMBL/GenBank/DDBJ whole genome shotgun (WGS) entry which is preliminary data.</text>
</comment>
<organism evidence="1 2">
    <name type="scientific">Apatococcus lobatus</name>
    <dbReference type="NCBI Taxonomy" id="904363"/>
    <lineage>
        <taxon>Eukaryota</taxon>
        <taxon>Viridiplantae</taxon>
        <taxon>Chlorophyta</taxon>
        <taxon>core chlorophytes</taxon>
        <taxon>Trebouxiophyceae</taxon>
        <taxon>Chlorellales</taxon>
        <taxon>Chlorellaceae</taxon>
        <taxon>Apatococcus</taxon>
    </lineage>
</organism>